<dbReference type="AlphaFoldDB" id="A0A139A024"/>
<evidence type="ECO:0000313" key="2">
    <source>
        <dbReference type="Proteomes" id="UP000070544"/>
    </source>
</evidence>
<dbReference type="Proteomes" id="UP000070544">
    <property type="component" value="Unassembled WGS sequence"/>
</dbReference>
<accession>A0A139A024</accession>
<proteinExistence type="predicted"/>
<gene>
    <name evidence="1" type="ORF">M427DRAFT_192744</name>
</gene>
<organism evidence="1 2">
    <name type="scientific">Gonapodya prolifera (strain JEL478)</name>
    <name type="common">Monoblepharis prolifera</name>
    <dbReference type="NCBI Taxonomy" id="1344416"/>
    <lineage>
        <taxon>Eukaryota</taxon>
        <taxon>Fungi</taxon>
        <taxon>Fungi incertae sedis</taxon>
        <taxon>Chytridiomycota</taxon>
        <taxon>Chytridiomycota incertae sedis</taxon>
        <taxon>Monoblepharidomycetes</taxon>
        <taxon>Monoblepharidales</taxon>
        <taxon>Gonapodyaceae</taxon>
        <taxon>Gonapodya</taxon>
    </lineage>
</organism>
<protein>
    <submittedName>
        <fullName evidence="1">Uncharacterized protein</fullName>
    </submittedName>
</protein>
<keyword evidence="2" id="KW-1185">Reference proteome</keyword>
<name>A0A139A024_GONPJ</name>
<dbReference type="EMBL" id="KQ965839">
    <property type="protein sequence ID" value="KXS09988.1"/>
    <property type="molecule type" value="Genomic_DNA"/>
</dbReference>
<sequence>MGCYRNSVPELHNHALPSYACWTIVERAISDSKRTSSLSVIARRCDIHSPRYTI</sequence>
<evidence type="ECO:0000313" key="1">
    <source>
        <dbReference type="EMBL" id="KXS09988.1"/>
    </source>
</evidence>
<reference evidence="1 2" key="1">
    <citation type="journal article" date="2015" name="Genome Biol. Evol.">
        <title>Phylogenomic analyses indicate that early fungi evolved digesting cell walls of algal ancestors of land plants.</title>
        <authorList>
            <person name="Chang Y."/>
            <person name="Wang S."/>
            <person name="Sekimoto S."/>
            <person name="Aerts A.L."/>
            <person name="Choi C."/>
            <person name="Clum A."/>
            <person name="LaButti K.M."/>
            <person name="Lindquist E.A."/>
            <person name="Yee Ngan C."/>
            <person name="Ohm R.A."/>
            <person name="Salamov A.A."/>
            <person name="Grigoriev I.V."/>
            <person name="Spatafora J.W."/>
            <person name="Berbee M.L."/>
        </authorList>
    </citation>
    <scope>NUCLEOTIDE SEQUENCE [LARGE SCALE GENOMIC DNA]</scope>
    <source>
        <strain evidence="1 2">JEL478</strain>
    </source>
</reference>